<dbReference type="Pfam" id="PF00625">
    <property type="entry name" value="Guanylate_kin"/>
    <property type="match status" value="1"/>
</dbReference>
<evidence type="ECO:0000313" key="4">
    <source>
        <dbReference type="EnsemblMetazoa" id="XP_786893"/>
    </source>
</evidence>
<dbReference type="OMA" id="CNQISEM"/>
<dbReference type="InterPro" id="IPR008144">
    <property type="entry name" value="Guanylate_kin-like_dom"/>
</dbReference>
<keyword evidence="1" id="KW-0808">Transferase</keyword>
<dbReference type="FunFam" id="3.40.50.300:FF:000828">
    <property type="entry name" value="leucine-rich repeat and guanylate kinase domain-containing protein-like"/>
    <property type="match status" value="1"/>
</dbReference>
<dbReference type="SMART" id="SM00365">
    <property type="entry name" value="LRR_SD22"/>
    <property type="match status" value="4"/>
</dbReference>
<dbReference type="PROSITE" id="PS51450">
    <property type="entry name" value="LRR"/>
    <property type="match status" value="6"/>
</dbReference>
<dbReference type="KEGG" id="spu:581817"/>
<dbReference type="EnsemblMetazoa" id="XM_781800">
    <property type="protein sequence ID" value="XP_786893"/>
    <property type="gene ID" value="LOC581817"/>
</dbReference>
<dbReference type="SUPFAM" id="SSF52058">
    <property type="entry name" value="L domain-like"/>
    <property type="match status" value="1"/>
</dbReference>
<feature type="compositionally biased region" description="Polar residues" evidence="2">
    <location>
        <begin position="725"/>
        <end position="739"/>
    </location>
</feature>
<dbReference type="Proteomes" id="UP000007110">
    <property type="component" value="Unassembled WGS sequence"/>
</dbReference>
<feature type="compositionally biased region" description="Polar residues" evidence="2">
    <location>
        <begin position="47"/>
        <end position="56"/>
    </location>
</feature>
<dbReference type="SMART" id="SM00072">
    <property type="entry name" value="GuKc"/>
    <property type="match status" value="1"/>
</dbReference>
<dbReference type="OrthoDB" id="6334211at2759"/>
<feature type="region of interest" description="Disordered" evidence="2">
    <location>
        <begin position="38"/>
        <end position="69"/>
    </location>
</feature>
<dbReference type="RefSeq" id="XP_786893.3">
    <property type="nucleotide sequence ID" value="XM_781800.5"/>
</dbReference>
<dbReference type="FunFam" id="3.80.10.10:FF:000191">
    <property type="entry name" value="Leucine rich repeats and guanylate kinase domain containing"/>
    <property type="match status" value="1"/>
</dbReference>
<feature type="domain" description="Guanylate kinase-like" evidence="3">
    <location>
        <begin position="383"/>
        <end position="564"/>
    </location>
</feature>
<feature type="region of interest" description="Disordered" evidence="2">
    <location>
        <begin position="684"/>
        <end position="792"/>
    </location>
</feature>
<feature type="region of interest" description="Disordered" evidence="2">
    <location>
        <begin position="572"/>
        <end position="657"/>
    </location>
</feature>
<name>A0A7M7RBZ1_STRPU</name>
<dbReference type="SUPFAM" id="SSF52540">
    <property type="entry name" value="P-loop containing nucleoside triphosphate hydrolases"/>
    <property type="match status" value="1"/>
</dbReference>
<dbReference type="PROSITE" id="PS50052">
    <property type="entry name" value="GUANYLATE_KINASE_2"/>
    <property type="match status" value="1"/>
</dbReference>
<dbReference type="Pfam" id="PF13516">
    <property type="entry name" value="LRR_6"/>
    <property type="match status" value="1"/>
</dbReference>
<reference evidence="5" key="1">
    <citation type="submission" date="2015-02" db="EMBL/GenBank/DDBJ databases">
        <title>Genome sequencing for Strongylocentrotus purpuratus.</title>
        <authorList>
            <person name="Murali S."/>
            <person name="Liu Y."/>
            <person name="Vee V."/>
            <person name="English A."/>
            <person name="Wang M."/>
            <person name="Skinner E."/>
            <person name="Han Y."/>
            <person name="Muzny D.M."/>
            <person name="Worley K.C."/>
            <person name="Gibbs R.A."/>
        </authorList>
    </citation>
    <scope>NUCLEOTIDE SEQUENCE</scope>
</reference>
<dbReference type="InterPro" id="IPR027417">
    <property type="entry name" value="P-loop_NTPase"/>
</dbReference>
<evidence type="ECO:0000259" key="3">
    <source>
        <dbReference type="PROSITE" id="PS50052"/>
    </source>
</evidence>
<feature type="compositionally biased region" description="Polar residues" evidence="2">
    <location>
        <begin position="749"/>
        <end position="759"/>
    </location>
</feature>
<dbReference type="InterPro" id="IPR032675">
    <property type="entry name" value="LRR_dom_sf"/>
</dbReference>
<dbReference type="GO" id="GO:0005829">
    <property type="term" value="C:cytosol"/>
    <property type="evidence" value="ECO:0000318"/>
    <property type="project" value="GO_Central"/>
</dbReference>
<dbReference type="AlphaFoldDB" id="A0A7M7RBZ1"/>
<organism evidence="4 5">
    <name type="scientific">Strongylocentrotus purpuratus</name>
    <name type="common">Purple sea urchin</name>
    <dbReference type="NCBI Taxonomy" id="7668"/>
    <lineage>
        <taxon>Eukaryota</taxon>
        <taxon>Metazoa</taxon>
        <taxon>Echinodermata</taxon>
        <taxon>Eleutherozoa</taxon>
        <taxon>Echinozoa</taxon>
        <taxon>Echinoidea</taxon>
        <taxon>Euechinoidea</taxon>
        <taxon>Echinacea</taxon>
        <taxon>Camarodonta</taxon>
        <taxon>Echinidea</taxon>
        <taxon>Strongylocentrotidae</taxon>
        <taxon>Strongylocentrotus</taxon>
    </lineage>
</organism>
<evidence type="ECO:0000256" key="1">
    <source>
        <dbReference type="ARBA" id="ARBA00022679"/>
    </source>
</evidence>
<dbReference type="PANTHER" id="PTHR23117:SF18">
    <property type="entry name" value="LEUCINE-RICH REPEAT AND GUANYLATE KINASE DOMAIN-CONTAINING PROTEIN"/>
    <property type="match status" value="1"/>
</dbReference>
<accession>A0A7M7RBZ1</accession>
<dbReference type="PANTHER" id="PTHR23117">
    <property type="entry name" value="GUANYLATE KINASE-RELATED"/>
    <property type="match status" value="1"/>
</dbReference>
<keyword evidence="5" id="KW-1185">Reference proteome</keyword>
<evidence type="ECO:0000256" key="2">
    <source>
        <dbReference type="SAM" id="MobiDB-lite"/>
    </source>
</evidence>
<dbReference type="GeneID" id="581817"/>
<dbReference type="GO" id="GO:0004385">
    <property type="term" value="F:GMP kinase activity"/>
    <property type="evidence" value="ECO:0000318"/>
    <property type="project" value="GO_Central"/>
</dbReference>
<dbReference type="InterPro" id="IPR001611">
    <property type="entry name" value="Leu-rich_rpt"/>
</dbReference>
<dbReference type="InParanoid" id="A0A7M7RBZ1"/>
<feature type="compositionally biased region" description="Polar residues" evidence="2">
    <location>
        <begin position="604"/>
        <end position="614"/>
    </location>
</feature>
<sequence>MNFCSLETANMASDATESRPQTVSFSDLTERTPENLEAELVPEPPVQITNNSNDVQIDSDGDEAEEQEPCPDGILNEQAIEAGLSNLGRSADGMQLTFLNLTLPGYNLQGINILENYVHLQKVELPYNRITDITVLGCMPYLVELDVSHNEITNLLDFKPPFNLQEVDVSFNKITEMGDLSAHHALTKLVLDNNQLSTITGIENCRCLHHLGLAHNNISVIEKLDHLPLRFINLRCNQISIIENLDTLTRLQYLDLSGNEINSLEGLQKCALLETLDLENNQVADITDLQYIEGLKLLRHLTLLRNPIQDIEDYRLSLLFRIPQMVELDRHRVEVEEKIAAVNLFEPPMEVIAAQDHRRALIYSSLKQSKVLMSTLPSIETPYPVLVLVGPRGSGKQALAQRLVKEFTEYFGLGLLHTTRGQPTGGEKDYHYVSSEQFEELLQEGEFLLTYQIMEHRYGLSLQAIESVAENGLACVITMELEGVLTMKLTHFQPRYVLLLPLDQTKHEQRLQAVGNLSNTQVQFAVDRTNLYQHMHQNRPGFFDRSIDTTDPEMAFKLVRNLVLSYLGLEVPDSPEPSSQEQDSSSIYSPSQTSSAMRSETHDSPSFSQSTGRQQGPPGIVENPPSPTNMRTWMKPVVDPPPRPLSQNSKKRQEASMSAIEKISYERRKSAAKEAVSGIVPRPLDQLINEPPSTAPGKQFAGLGDDPTRPKTVPNSAVRYLAGSPDSSVATSRSDSRMSGLSDARGMSASPSGSQTSFQMVGGSDGHASRPGSVGSLPEDRPVLPPILTGQN</sequence>
<feature type="compositionally biased region" description="Acidic residues" evidence="2">
    <location>
        <begin position="57"/>
        <end position="69"/>
    </location>
</feature>
<dbReference type="Pfam" id="PF14580">
    <property type="entry name" value="LRR_9"/>
    <property type="match status" value="1"/>
</dbReference>
<dbReference type="Gene3D" id="3.40.50.300">
    <property type="entry name" value="P-loop containing nucleotide triphosphate hydrolases"/>
    <property type="match status" value="1"/>
</dbReference>
<dbReference type="CDD" id="cd00071">
    <property type="entry name" value="GMPK"/>
    <property type="match status" value="1"/>
</dbReference>
<reference evidence="4" key="2">
    <citation type="submission" date="2021-01" db="UniProtKB">
        <authorList>
            <consortium name="EnsemblMetazoa"/>
        </authorList>
    </citation>
    <scope>IDENTIFICATION</scope>
</reference>
<protein>
    <recommendedName>
        <fullName evidence="3">Guanylate kinase-like domain-containing protein</fullName>
    </recommendedName>
</protein>
<evidence type="ECO:0000313" key="5">
    <source>
        <dbReference type="Proteomes" id="UP000007110"/>
    </source>
</evidence>
<dbReference type="InterPro" id="IPR008145">
    <property type="entry name" value="GK/Ca_channel_bsu"/>
</dbReference>
<proteinExistence type="predicted"/>
<dbReference type="Gene3D" id="3.80.10.10">
    <property type="entry name" value="Ribonuclease Inhibitor"/>
    <property type="match status" value="2"/>
</dbReference>
<dbReference type="CTD" id="136332"/>
<feature type="compositionally biased region" description="Low complexity" evidence="2">
    <location>
        <begin position="576"/>
        <end position="595"/>
    </location>
</feature>